<evidence type="ECO:0000313" key="2">
    <source>
        <dbReference type="EMBL" id="MBK1879131.1"/>
    </source>
</evidence>
<keyword evidence="3" id="KW-1185">Reference proteome</keyword>
<gene>
    <name evidence="2" type="ORF">JIN87_19760</name>
</gene>
<dbReference type="Pfam" id="PF00754">
    <property type="entry name" value="F5_F8_type_C"/>
    <property type="match status" value="1"/>
</dbReference>
<dbReference type="SUPFAM" id="SSF49785">
    <property type="entry name" value="Galactose-binding domain-like"/>
    <property type="match status" value="1"/>
</dbReference>
<dbReference type="PROSITE" id="PS50022">
    <property type="entry name" value="FA58C_3"/>
    <property type="match status" value="1"/>
</dbReference>
<dbReference type="AlphaFoldDB" id="A0A934RYW5"/>
<dbReference type="PANTHER" id="PTHR30273">
    <property type="entry name" value="PERIPLASMIC SIGNAL SENSOR AND SIGMA FACTOR ACTIVATOR FECR-RELATED"/>
    <property type="match status" value="1"/>
</dbReference>
<proteinExistence type="predicted"/>
<dbReference type="InterPro" id="IPR008979">
    <property type="entry name" value="Galactose-bd-like_sf"/>
</dbReference>
<organism evidence="2 3">
    <name type="scientific">Pelagicoccus mobilis</name>
    <dbReference type="NCBI Taxonomy" id="415221"/>
    <lineage>
        <taxon>Bacteria</taxon>
        <taxon>Pseudomonadati</taxon>
        <taxon>Verrucomicrobiota</taxon>
        <taxon>Opitutia</taxon>
        <taxon>Puniceicoccales</taxon>
        <taxon>Pelagicoccaceae</taxon>
        <taxon>Pelagicoccus</taxon>
    </lineage>
</organism>
<comment type="caution">
    <text evidence="2">The sequence shown here is derived from an EMBL/GenBank/DDBJ whole genome shotgun (WGS) entry which is preliminary data.</text>
</comment>
<dbReference type="EMBL" id="JAENIL010000041">
    <property type="protein sequence ID" value="MBK1879131.1"/>
    <property type="molecule type" value="Genomic_DNA"/>
</dbReference>
<dbReference type="InterPro" id="IPR000421">
    <property type="entry name" value="FA58C"/>
</dbReference>
<dbReference type="PANTHER" id="PTHR30273:SF2">
    <property type="entry name" value="PROTEIN FECR"/>
    <property type="match status" value="1"/>
</dbReference>
<reference evidence="2" key="1">
    <citation type="submission" date="2021-01" db="EMBL/GenBank/DDBJ databases">
        <title>Modified the classification status of verrucomicrobia.</title>
        <authorList>
            <person name="Feng X."/>
        </authorList>
    </citation>
    <scope>NUCLEOTIDE SEQUENCE</scope>
    <source>
        <strain evidence="2">KCTC 13126</strain>
    </source>
</reference>
<feature type="domain" description="F5/8 type C" evidence="1">
    <location>
        <begin position="269"/>
        <end position="414"/>
    </location>
</feature>
<dbReference type="InterPro" id="IPR012373">
    <property type="entry name" value="Ferrdict_sens_TM"/>
</dbReference>
<accession>A0A934RYW5</accession>
<sequence length="442" mass="48619">MSDNSEPRFDTLVWKFLDNEMTEEELAELETLLVENPDLRSRYQSLVSIHDGLDSIALPETEPLEFENASESKTSNRWSPLVTFALGVAASLAIVFLVSNFTEEELSSGVTLLAEESPRWSGYEVEVGEIVNFKTMNLLQGAVTFQFPGNTQATIEAPASFQLLDNETIELQLGTITAIHNGEPGTFKVQTPLGLFTDLGTEFGVSVGKGTLNSIVTAEVYDGEVVLETKETTDHMLKGDALALVGDNLSIQKSDTLSGKPVKVRQRFALSPDSGKLSPTVNLALGKPVTASSFYNRPSNGESFYPTAVTDGRLADSGSPGDWSFWLAENHQSGEFTVDLESIETIHRIELQNTRNRWHNDRGTDTFRIETSVDGENFTYLLEGQLQSIVSYDPSSYAFESFTFEATQARFVRYIITKHIPDPTPNPGLSGSSGGLNEIRIF</sequence>
<evidence type="ECO:0000259" key="1">
    <source>
        <dbReference type="PROSITE" id="PS50022"/>
    </source>
</evidence>
<evidence type="ECO:0000313" key="3">
    <source>
        <dbReference type="Proteomes" id="UP000617628"/>
    </source>
</evidence>
<dbReference type="Gene3D" id="2.60.120.260">
    <property type="entry name" value="Galactose-binding domain-like"/>
    <property type="match status" value="1"/>
</dbReference>
<protein>
    <submittedName>
        <fullName evidence="2">Discoidin domain-containing protein</fullName>
    </submittedName>
</protein>
<dbReference type="GO" id="GO:0016989">
    <property type="term" value="F:sigma factor antagonist activity"/>
    <property type="evidence" value="ECO:0007669"/>
    <property type="project" value="TreeGrafter"/>
</dbReference>
<dbReference type="Proteomes" id="UP000617628">
    <property type="component" value="Unassembled WGS sequence"/>
</dbReference>
<dbReference type="RefSeq" id="WP_200357343.1">
    <property type="nucleotide sequence ID" value="NZ_JAENIL010000041.1"/>
</dbReference>
<name>A0A934RYW5_9BACT</name>